<dbReference type="Gene3D" id="3.30.1150.10">
    <property type="match status" value="1"/>
</dbReference>
<keyword evidence="13" id="KW-1185">Reference proteome</keyword>
<dbReference type="RefSeq" id="WP_171595579.1">
    <property type="nucleotide sequence ID" value="NZ_RZNH01000016.1"/>
</dbReference>
<keyword evidence="9" id="KW-0472">Membrane</keyword>
<organism evidence="12 13">
    <name type="scientific">Marinifilum caeruleilacunae</name>
    <dbReference type="NCBI Taxonomy" id="2499076"/>
    <lineage>
        <taxon>Bacteria</taxon>
        <taxon>Pseudomonadati</taxon>
        <taxon>Bacteroidota</taxon>
        <taxon>Bacteroidia</taxon>
        <taxon>Marinilabiliales</taxon>
        <taxon>Marinifilaceae</taxon>
    </lineage>
</organism>
<keyword evidence="4" id="KW-1003">Cell membrane</keyword>
<feature type="chain" id="PRO_5046011135" evidence="10">
    <location>
        <begin position="25"/>
        <end position="262"/>
    </location>
</feature>
<comment type="subcellular location">
    <subcellularLocation>
        <location evidence="1">Cell inner membrane</location>
        <topology evidence="1">Single-pass membrane protein</topology>
        <orientation evidence="1">Periplasmic side</orientation>
    </subcellularLocation>
</comment>
<evidence type="ECO:0000256" key="6">
    <source>
        <dbReference type="ARBA" id="ARBA00022692"/>
    </source>
</evidence>
<evidence type="ECO:0000256" key="2">
    <source>
        <dbReference type="ARBA" id="ARBA00006555"/>
    </source>
</evidence>
<evidence type="ECO:0000256" key="8">
    <source>
        <dbReference type="ARBA" id="ARBA00022989"/>
    </source>
</evidence>
<keyword evidence="5" id="KW-0997">Cell inner membrane</keyword>
<evidence type="ECO:0000313" key="12">
    <source>
        <dbReference type="EMBL" id="NOU60291.1"/>
    </source>
</evidence>
<dbReference type="InterPro" id="IPR006260">
    <property type="entry name" value="TonB/TolA_C"/>
</dbReference>
<keyword evidence="6" id="KW-0812">Transmembrane</keyword>
<keyword evidence="7" id="KW-0653">Protein transport</keyword>
<evidence type="ECO:0000313" key="13">
    <source>
        <dbReference type="Proteomes" id="UP000732105"/>
    </source>
</evidence>
<proteinExistence type="inferred from homology"/>
<keyword evidence="3" id="KW-0813">Transport</keyword>
<dbReference type="SUPFAM" id="SSF74653">
    <property type="entry name" value="TolA/TonB C-terminal domain"/>
    <property type="match status" value="1"/>
</dbReference>
<feature type="signal peptide" evidence="10">
    <location>
        <begin position="1"/>
        <end position="24"/>
    </location>
</feature>
<feature type="domain" description="TonB C-terminal" evidence="11">
    <location>
        <begin position="173"/>
        <end position="262"/>
    </location>
</feature>
<evidence type="ECO:0000256" key="7">
    <source>
        <dbReference type="ARBA" id="ARBA00022927"/>
    </source>
</evidence>
<evidence type="ECO:0000256" key="9">
    <source>
        <dbReference type="ARBA" id="ARBA00023136"/>
    </source>
</evidence>
<keyword evidence="8" id="KW-1133">Transmembrane helix</keyword>
<evidence type="ECO:0000256" key="1">
    <source>
        <dbReference type="ARBA" id="ARBA00004383"/>
    </source>
</evidence>
<name>A0ABX1WWB4_9BACT</name>
<sequence length="262" mass="29859">MLTRFPKLIFICALCITFSFKLMASNDKSEKTAEISGVVVDQHGNALEGIVICELNEVRTERFSGKAKSTTINSTTKELAKTNKQGEFKCTFNTKYKITFFNDNLDRIAFTWDQFRAEGEIRDGAHFRKVVLRVISNPSGKFLSTKENKNTSINEESYNGEKVYFVCEKMPEFPGGMIKMMRYLNRKTEMYSGRFKAGSTSQVDFVISKTGEIVNVKLRKSSGDIRADRQALKIVSKFPDWIPGESKGNKVNVRYTVPVRFR</sequence>
<comment type="caution">
    <text evidence="12">The sequence shown here is derived from an EMBL/GenBank/DDBJ whole genome shotgun (WGS) entry which is preliminary data.</text>
</comment>
<protein>
    <submittedName>
        <fullName evidence="12">Energy transducer TonB</fullName>
    </submittedName>
</protein>
<dbReference type="InterPro" id="IPR051045">
    <property type="entry name" value="TonB-dependent_transducer"/>
</dbReference>
<reference evidence="12 13" key="1">
    <citation type="submission" date="2018-12" db="EMBL/GenBank/DDBJ databases">
        <title>Marinifilum JC070 sp. nov., a marine bacterium isolated from Yongle Blue Hole in the South China Sea.</title>
        <authorList>
            <person name="Fu T."/>
        </authorList>
    </citation>
    <scope>NUCLEOTIDE SEQUENCE [LARGE SCALE GENOMIC DNA]</scope>
    <source>
        <strain evidence="12 13">JC070</strain>
    </source>
</reference>
<evidence type="ECO:0000259" key="11">
    <source>
        <dbReference type="PROSITE" id="PS52015"/>
    </source>
</evidence>
<dbReference type="PROSITE" id="PS52015">
    <property type="entry name" value="TONB_CTD"/>
    <property type="match status" value="1"/>
</dbReference>
<evidence type="ECO:0000256" key="10">
    <source>
        <dbReference type="SAM" id="SignalP"/>
    </source>
</evidence>
<dbReference type="PANTHER" id="PTHR33446:SF2">
    <property type="entry name" value="PROTEIN TONB"/>
    <property type="match status" value="1"/>
</dbReference>
<dbReference type="NCBIfam" id="TIGR01352">
    <property type="entry name" value="tonB_Cterm"/>
    <property type="match status" value="1"/>
</dbReference>
<accession>A0ABX1WWB4</accession>
<gene>
    <name evidence="12" type="ORF">ELS83_10675</name>
</gene>
<keyword evidence="10" id="KW-0732">Signal</keyword>
<evidence type="ECO:0000256" key="4">
    <source>
        <dbReference type="ARBA" id="ARBA00022475"/>
    </source>
</evidence>
<dbReference type="Proteomes" id="UP000732105">
    <property type="component" value="Unassembled WGS sequence"/>
</dbReference>
<dbReference type="InterPro" id="IPR037682">
    <property type="entry name" value="TonB_C"/>
</dbReference>
<evidence type="ECO:0000256" key="5">
    <source>
        <dbReference type="ARBA" id="ARBA00022519"/>
    </source>
</evidence>
<evidence type="ECO:0000256" key="3">
    <source>
        <dbReference type="ARBA" id="ARBA00022448"/>
    </source>
</evidence>
<comment type="similarity">
    <text evidence="2">Belongs to the TonB family.</text>
</comment>
<dbReference type="PANTHER" id="PTHR33446">
    <property type="entry name" value="PROTEIN TONB-RELATED"/>
    <property type="match status" value="1"/>
</dbReference>
<dbReference type="EMBL" id="RZNH01000016">
    <property type="protein sequence ID" value="NOU60291.1"/>
    <property type="molecule type" value="Genomic_DNA"/>
</dbReference>
<dbReference type="Pfam" id="PF03544">
    <property type="entry name" value="TonB_C"/>
    <property type="match status" value="1"/>
</dbReference>